<evidence type="ECO:0000256" key="1">
    <source>
        <dbReference type="ARBA" id="ARBA00004141"/>
    </source>
</evidence>
<dbReference type="AlphaFoldDB" id="A0A813TPV3"/>
<dbReference type="InterPro" id="IPR011701">
    <property type="entry name" value="MFS"/>
</dbReference>
<keyword evidence="2" id="KW-0472">Membrane</keyword>
<feature type="transmembrane region" description="Helical" evidence="2">
    <location>
        <begin position="51"/>
        <end position="71"/>
    </location>
</feature>
<dbReference type="PANTHER" id="PTHR11360:SF172">
    <property type="entry name" value="MAJOR FACILITATOR SUPERFAMILY (MFS) PROFILE DOMAIN-CONTAINING PROTEIN"/>
    <property type="match status" value="1"/>
</dbReference>
<proteinExistence type="predicted"/>
<keyword evidence="2" id="KW-0812">Transmembrane</keyword>
<comment type="subcellular location">
    <subcellularLocation>
        <location evidence="1">Membrane</location>
        <topology evidence="1">Multi-pass membrane protein</topology>
    </subcellularLocation>
</comment>
<feature type="transmembrane region" description="Helical" evidence="2">
    <location>
        <begin position="394"/>
        <end position="412"/>
    </location>
</feature>
<feature type="transmembrane region" description="Helical" evidence="2">
    <location>
        <begin position="356"/>
        <end position="374"/>
    </location>
</feature>
<accession>A0A813TPV3</accession>
<feature type="transmembrane region" description="Helical" evidence="2">
    <location>
        <begin position="270"/>
        <end position="288"/>
    </location>
</feature>
<feature type="transmembrane region" description="Helical" evidence="2">
    <location>
        <begin position="295"/>
        <end position="314"/>
    </location>
</feature>
<keyword evidence="5" id="KW-1185">Reference proteome</keyword>
<feature type="domain" description="Major facilitator superfamily (MFS) profile" evidence="3">
    <location>
        <begin position="11"/>
        <end position="415"/>
    </location>
</feature>
<evidence type="ECO:0000256" key="2">
    <source>
        <dbReference type="SAM" id="Phobius"/>
    </source>
</evidence>
<keyword evidence="2" id="KW-1133">Transmembrane helix</keyword>
<evidence type="ECO:0000313" key="4">
    <source>
        <dbReference type="EMBL" id="CAF0816827.1"/>
    </source>
</evidence>
<dbReference type="InterPro" id="IPR036259">
    <property type="entry name" value="MFS_trans_sf"/>
</dbReference>
<dbReference type="EMBL" id="CAJNOC010000916">
    <property type="protein sequence ID" value="CAF0816827.1"/>
    <property type="molecule type" value="Genomic_DNA"/>
</dbReference>
<reference evidence="4" key="1">
    <citation type="submission" date="2021-02" db="EMBL/GenBank/DDBJ databases">
        <authorList>
            <person name="Nowell W R."/>
        </authorList>
    </citation>
    <scope>NUCLEOTIDE SEQUENCE</scope>
    <source>
        <strain evidence="4">Ploen Becks lab</strain>
    </source>
</reference>
<feature type="transmembrane region" description="Helical" evidence="2">
    <location>
        <begin position="78"/>
        <end position="99"/>
    </location>
</feature>
<feature type="transmembrane region" description="Helical" evidence="2">
    <location>
        <begin position="12"/>
        <end position="39"/>
    </location>
</feature>
<feature type="transmembrane region" description="Helical" evidence="2">
    <location>
        <begin position="138"/>
        <end position="157"/>
    </location>
</feature>
<feature type="transmembrane region" description="Helical" evidence="2">
    <location>
        <begin position="228"/>
        <end position="250"/>
    </location>
</feature>
<dbReference type="GO" id="GO:0016020">
    <property type="term" value="C:membrane"/>
    <property type="evidence" value="ECO:0007669"/>
    <property type="project" value="UniProtKB-SubCell"/>
</dbReference>
<name>A0A813TPV3_9BILA</name>
<protein>
    <recommendedName>
        <fullName evidence="3">Major facilitator superfamily (MFS) profile domain-containing protein</fullName>
    </recommendedName>
</protein>
<dbReference type="InterPro" id="IPR050327">
    <property type="entry name" value="Proton-linked_MCT"/>
</dbReference>
<sequence length="438" mass="49490">MSHLNIQEKYGLVIILLSIVTRIFVVSIAWNYGIFITAIKQTAPGTLFSELGWIAGLAQGLGSLISPMYIVISKKLGFKLTFFVGIFLCFLSLLASSFVPSEHFLFLTYSLPYGIGSSIIFVLGSLLTGMYYPPNHKYHVTATVSISLGFPIGFLIINPLNESLLKYYDNDWQLVQRIYSVIVLILMGITSLFFTDKYSNKIEHQMEIRDEIAYKDEFLSIKSKHLSFIVRFLWLFGLVCNSIANTSILTNLNGYLTSSGVDSAELKLDFVILGLADGLFRIFLAIIGPRIKKNLSSMYILASFFGFILSNLWADHIVPLFNTIYCLVFGMCPAVLMSLMYSVNTEITGTNQIEKNYTINVMMSGVGIIIGPLLSGLLLDTSDKNYDKVFKMAYRFYFMCIISYSLMKFLLLKYSIRVCKQSREDVRLNSYSPFKNES</sequence>
<feature type="transmembrane region" description="Helical" evidence="2">
    <location>
        <begin position="111"/>
        <end position="131"/>
    </location>
</feature>
<dbReference type="Proteomes" id="UP000663879">
    <property type="component" value="Unassembled WGS sequence"/>
</dbReference>
<gene>
    <name evidence="4" type="ORF">OXX778_LOCUS7256</name>
</gene>
<feature type="transmembrane region" description="Helical" evidence="2">
    <location>
        <begin position="320"/>
        <end position="344"/>
    </location>
</feature>
<comment type="caution">
    <text evidence="4">The sequence shown here is derived from an EMBL/GenBank/DDBJ whole genome shotgun (WGS) entry which is preliminary data.</text>
</comment>
<evidence type="ECO:0000313" key="5">
    <source>
        <dbReference type="Proteomes" id="UP000663879"/>
    </source>
</evidence>
<dbReference type="Pfam" id="PF07690">
    <property type="entry name" value="MFS_1"/>
    <property type="match status" value="1"/>
</dbReference>
<dbReference type="PANTHER" id="PTHR11360">
    <property type="entry name" value="MONOCARBOXYLATE TRANSPORTER"/>
    <property type="match status" value="1"/>
</dbReference>
<dbReference type="PROSITE" id="PS50850">
    <property type="entry name" value="MFS"/>
    <property type="match status" value="1"/>
</dbReference>
<dbReference type="OrthoDB" id="10016898at2759"/>
<dbReference type="InterPro" id="IPR020846">
    <property type="entry name" value="MFS_dom"/>
</dbReference>
<dbReference type="SUPFAM" id="SSF103473">
    <property type="entry name" value="MFS general substrate transporter"/>
    <property type="match status" value="1"/>
</dbReference>
<feature type="transmembrane region" description="Helical" evidence="2">
    <location>
        <begin position="177"/>
        <end position="195"/>
    </location>
</feature>
<evidence type="ECO:0000259" key="3">
    <source>
        <dbReference type="PROSITE" id="PS50850"/>
    </source>
</evidence>
<organism evidence="4 5">
    <name type="scientific">Brachionus calyciflorus</name>
    <dbReference type="NCBI Taxonomy" id="104777"/>
    <lineage>
        <taxon>Eukaryota</taxon>
        <taxon>Metazoa</taxon>
        <taxon>Spiralia</taxon>
        <taxon>Gnathifera</taxon>
        <taxon>Rotifera</taxon>
        <taxon>Eurotatoria</taxon>
        <taxon>Monogononta</taxon>
        <taxon>Pseudotrocha</taxon>
        <taxon>Ploima</taxon>
        <taxon>Brachionidae</taxon>
        <taxon>Brachionus</taxon>
    </lineage>
</organism>
<dbReference type="GO" id="GO:0008028">
    <property type="term" value="F:monocarboxylic acid transmembrane transporter activity"/>
    <property type="evidence" value="ECO:0007669"/>
    <property type="project" value="TreeGrafter"/>
</dbReference>
<dbReference type="Gene3D" id="1.20.1250.20">
    <property type="entry name" value="MFS general substrate transporter like domains"/>
    <property type="match status" value="2"/>
</dbReference>